<evidence type="ECO:0000256" key="1">
    <source>
        <dbReference type="SAM" id="MobiDB-lite"/>
    </source>
</evidence>
<accession>A0A1N7GIS4</accession>
<evidence type="ECO:0000313" key="2">
    <source>
        <dbReference type="EMBL" id="SIS12503.1"/>
    </source>
</evidence>
<dbReference type="RefSeq" id="WP_076440632.1">
    <property type="nucleotide sequence ID" value="NZ_FTNI01000029.1"/>
</dbReference>
<feature type="compositionally biased region" description="Low complexity" evidence="1">
    <location>
        <begin position="136"/>
        <end position="152"/>
    </location>
</feature>
<protein>
    <submittedName>
        <fullName evidence="2">Uncharacterized protein</fullName>
    </submittedName>
</protein>
<evidence type="ECO:0000313" key="3">
    <source>
        <dbReference type="Proteomes" id="UP000186096"/>
    </source>
</evidence>
<feature type="region of interest" description="Disordered" evidence="1">
    <location>
        <begin position="99"/>
        <end position="185"/>
    </location>
</feature>
<organism evidence="2 3">
    <name type="scientific">Microbispora rosea</name>
    <dbReference type="NCBI Taxonomy" id="58117"/>
    <lineage>
        <taxon>Bacteria</taxon>
        <taxon>Bacillati</taxon>
        <taxon>Actinomycetota</taxon>
        <taxon>Actinomycetes</taxon>
        <taxon>Streptosporangiales</taxon>
        <taxon>Streptosporangiaceae</taxon>
        <taxon>Microbispora</taxon>
    </lineage>
</organism>
<gene>
    <name evidence="2" type="ORF">SAMN05421833_12978</name>
</gene>
<reference evidence="3" key="1">
    <citation type="submission" date="2017-01" db="EMBL/GenBank/DDBJ databases">
        <authorList>
            <person name="Varghese N."/>
            <person name="Submissions S."/>
        </authorList>
    </citation>
    <scope>NUCLEOTIDE SEQUENCE [LARGE SCALE GENOMIC DNA]</scope>
    <source>
        <strain evidence="3">ATCC 12950</strain>
    </source>
</reference>
<proteinExistence type="predicted"/>
<dbReference type="EMBL" id="FTNI01000029">
    <property type="protein sequence ID" value="SIS12503.1"/>
    <property type="molecule type" value="Genomic_DNA"/>
</dbReference>
<sequence>MDPVTLQQILDALAAGDAQALAALLAREDVNLSELEQQALAEFDGIRARQAEGLTADDVTALEALADAVDAIRTEGGRREQVAAEQTAQVEAIAQRIAAPAAADGEARRVRASRPSSPPARPPRPTRARRSPPPAVRGRGSSSPRSPAATASPPLPRSRPRRTGPRCSPPPTCPAWRPALGVLGS</sequence>
<name>A0A1N7GIS4_9ACTN</name>
<dbReference type="AlphaFoldDB" id="A0A1N7GIS4"/>
<keyword evidence="3" id="KW-1185">Reference proteome</keyword>
<dbReference type="Proteomes" id="UP000186096">
    <property type="component" value="Unassembled WGS sequence"/>
</dbReference>